<accession>A0A0K0D7T5</accession>
<evidence type="ECO:0000313" key="1">
    <source>
        <dbReference type="Proteomes" id="UP000035642"/>
    </source>
</evidence>
<dbReference type="STRING" id="6313.A0A0K0D7T5"/>
<organism evidence="1 2">
    <name type="scientific">Angiostrongylus cantonensis</name>
    <name type="common">Rat lungworm</name>
    <dbReference type="NCBI Taxonomy" id="6313"/>
    <lineage>
        <taxon>Eukaryota</taxon>
        <taxon>Metazoa</taxon>
        <taxon>Ecdysozoa</taxon>
        <taxon>Nematoda</taxon>
        <taxon>Chromadorea</taxon>
        <taxon>Rhabditida</taxon>
        <taxon>Rhabditina</taxon>
        <taxon>Rhabditomorpha</taxon>
        <taxon>Strongyloidea</taxon>
        <taxon>Metastrongylidae</taxon>
        <taxon>Angiostrongylus</taxon>
    </lineage>
</organism>
<dbReference type="AlphaFoldDB" id="A0A0K0D7T5"/>
<name>A0A0K0D7T5_ANGCA</name>
<dbReference type="Proteomes" id="UP000035642">
    <property type="component" value="Unassembled WGS sequence"/>
</dbReference>
<proteinExistence type="predicted"/>
<keyword evidence="1" id="KW-1185">Reference proteome</keyword>
<reference evidence="2" key="2">
    <citation type="submission" date="2017-02" db="UniProtKB">
        <authorList>
            <consortium name="WormBaseParasite"/>
        </authorList>
    </citation>
    <scope>IDENTIFICATION</scope>
</reference>
<dbReference type="WBParaSite" id="ACAC_0000613001-mRNA-1">
    <property type="protein sequence ID" value="ACAC_0000613001-mRNA-1"/>
    <property type="gene ID" value="ACAC_0000613001"/>
</dbReference>
<reference evidence="1" key="1">
    <citation type="submission" date="2012-09" db="EMBL/GenBank/DDBJ databases">
        <authorList>
            <person name="Martin A.A."/>
        </authorList>
    </citation>
    <scope>NUCLEOTIDE SEQUENCE</scope>
</reference>
<protein>
    <submittedName>
        <fullName evidence="2">Cyclin_C domain-containing protein</fullName>
    </submittedName>
</protein>
<sequence>LHEGNYAHVMTKRSMLVLAIIRECGLEPSCWELVGACSAHWRRSSFEHCIEIWERFYFCALPGNGAASAHQAAYLPTELAVVYIIANSSHVSKTVSLVGSAMKNSSIHCTTEILADLARESPTFKSIQKITAKDVKAAAKNLEEILAFSLWKSR</sequence>
<evidence type="ECO:0000313" key="2">
    <source>
        <dbReference type="WBParaSite" id="ACAC_0000613001-mRNA-1"/>
    </source>
</evidence>